<gene>
    <name evidence="2" type="ORF">SAPINGB_P002345</name>
</gene>
<name>A0A5E8BFI7_9ASCO</name>
<evidence type="ECO:0000256" key="1">
    <source>
        <dbReference type="SAM" id="Phobius"/>
    </source>
</evidence>
<organism evidence="2 3">
    <name type="scientific">Magnusiomyces paraingens</name>
    <dbReference type="NCBI Taxonomy" id="2606893"/>
    <lineage>
        <taxon>Eukaryota</taxon>
        <taxon>Fungi</taxon>
        <taxon>Dikarya</taxon>
        <taxon>Ascomycota</taxon>
        <taxon>Saccharomycotina</taxon>
        <taxon>Dipodascomycetes</taxon>
        <taxon>Dipodascales</taxon>
        <taxon>Dipodascaceae</taxon>
        <taxon>Magnusiomyces</taxon>
    </lineage>
</organism>
<feature type="transmembrane region" description="Helical" evidence="1">
    <location>
        <begin position="250"/>
        <end position="272"/>
    </location>
</feature>
<evidence type="ECO:0000313" key="3">
    <source>
        <dbReference type="Proteomes" id="UP000398389"/>
    </source>
</evidence>
<dbReference type="EMBL" id="CABVLU010000002">
    <property type="protein sequence ID" value="VVT49591.1"/>
    <property type="molecule type" value="Genomic_DNA"/>
</dbReference>
<evidence type="ECO:0000313" key="2">
    <source>
        <dbReference type="EMBL" id="VVT49591.1"/>
    </source>
</evidence>
<dbReference type="Proteomes" id="UP000398389">
    <property type="component" value="Unassembled WGS sequence"/>
</dbReference>
<keyword evidence="3" id="KW-1185">Reference proteome</keyword>
<sequence>MTANSSKSLFGAFGDDLPALQDIFKTLYNLARSQMPYDMLSLADQDALAYMFLERHSANLYPRVILCQEYTLQTNFVDFDPESLPPSYSDKQLAIIHVKKYGVCMKRIVGNSAFLLPTYNRNMFYMQASYFLQCVNEWINDTDPDSGFYDNSRYTTKHIARLKAEYGIDVYDLAAQLAHHSVLSVINNFIALNIKLRRDMVRLCSIPRFLDGRTERKFETDLNAAIDEYQRVYSTTIIGNMTKTLGPDGWFKRITVTPVSIVLALSAGYACYRYYIKRG</sequence>
<proteinExistence type="predicted"/>
<reference evidence="2 3" key="1">
    <citation type="submission" date="2019-09" db="EMBL/GenBank/DDBJ databases">
        <authorList>
            <person name="Brejova B."/>
        </authorList>
    </citation>
    <scope>NUCLEOTIDE SEQUENCE [LARGE SCALE GENOMIC DNA]</scope>
</reference>
<protein>
    <submittedName>
        <fullName evidence="2">Uncharacterized protein</fullName>
    </submittedName>
</protein>
<accession>A0A5E8BFI7</accession>
<dbReference type="GeneID" id="43581164"/>
<dbReference type="RefSeq" id="XP_031852955.1">
    <property type="nucleotide sequence ID" value="XM_031997064.1"/>
</dbReference>
<keyword evidence="1" id="KW-1133">Transmembrane helix</keyword>
<keyword evidence="1" id="KW-0812">Transmembrane</keyword>
<dbReference type="AlphaFoldDB" id="A0A5E8BFI7"/>
<keyword evidence="1" id="KW-0472">Membrane</keyword>